<dbReference type="RefSeq" id="WP_011078232.1">
    <property type="nucleotide sequence ID" value="NC_004459.3"/>
</dbReference>
<reference evidence="2" key="1">
    <citation type="submission" date="2002-12" db="EMBL/GenBank/DDBJ databases">
        <title>Complete genome sequence of Vibrio vulnificus CMCP6.</title>
        <authorList>
            <person name="Rhee J.H."/>
            <person name="Kim S.Y."/>
            <person name="Chung S.S."/>
            <person name="Kim J.J."/>
            <person name="Moon Y.H."/>
            <person name="Jeong H."/>
            <person name="Choy H.E."/>
        </authorList>
    </citation>
    <scope>NUCLEOTIDE SEQUENCE [LARGE SCALE GENOMIC DNA]</scope>
    <source>
        <strain evidence="2">CMCP6</strain>
    </source>
</reference>
<proteinExistence type="predicted"/>
<accession>A0A3Q0L1E0</accession>
<organism evidence="1 2">
    <name type="scientific">Vibrio vulnificus (strain CMCP6)</name>
    <dbReference type="NCBI Taxonomy" id="216895"/>
    <lineage>
        <taxon>Bacteria</taxon>
        <taxon>Pseudomonadati</taxon>
        <taxon>Pseudomonadota</taxon>
        <taxon>Gammaproteobacteria</taxon>
        <taxon>Vibrionales</taxon>
        <taxon>Vibrionaceae</taxon>
        <taxon>Vibrio</taxon>
    </lineage>
</organism>
<reference evidence="1 2" key="3">
    <citation type="journal article" date="2011" name="Mol. Syst. Biol.">
        <title>Integrative genome-scale metabolic analysis of Vibrio vulnificus for drug targeting and discovery.</title>
        <authorList>
            <person name="Kim H.U."/>
            <person name="Kim S.Y."/>
            <person name="Jeong H."/>
            <person name="Kim T.Y."/>
            <person name="Kim J.J."/>
            <person name="Choy H.E."/>
            <person name="Yi K.Y."/>
            <person name="Rhee J.H."/>
            <person name="Lee S.Y."/>
        </authorList>
    </citation>
    <scope>NUCLEOTIDE SEQUENCE [LARGE SCALE GENOMIC DNA]</scope>
    <source>
        <strain evidence="1 2">CMCP6</strain>
    </source>
</reference>
<evidence type="ECO:0000313" key="1">
    <source>
        <dbReference type="EMBL" id="AAO08651.1"/>
    </source>
</evidence>
<reference evidence="1 2" key="2">
    <citation type="journal article" date="2003" name="Infect. Immun.">
        <title>Characterization and pathogenic significance of Vibrio vulnificus antigens preferentially expressed in septicemic patients.</title>
        <authorList>
            <person name="Kim Y.R."/>
            <person name="Lee S.E."/>
            <person name="Kim C.M."/>
            <person name="Kim S.Y."/>
            <person name="Shin E.K."/>
            <person name="Shin D.H."/>
            <person name="Chung S.S."/>
            <person name="Choy H.E."/>
            <person name="Progulske-Fox A."/>
            <person name="Hillman J.D."/>
            <person name="Handfield M."/>
            <person name="Rhee J.H."/>
        </authorList>
    </citation>
    <scope>NUCLEOTIDE SEQUENCE [LARGE SCALE GENOMIC DNA]</scope>
    <source>
        <strain evidence="1 2">CMCP6</strain>
    </source>
</reference>
<name>A0A3Q0L1E0_VIBVU</name>
<dbReference type="KEGG" id="vvu:VV1_0112"/>
<gene>
    <name evidence="1" type="ordered locus">VV1_0112</name>
</gene>
<protein>
    <submittedName>
        <fullName evidence="1">Uncharacterized protein</fullName>
    </submittedName>
</protein>
<dbReference type="Proteomes" id="UP000002275">
    <property type="component" value="Chromosome I"/>
</dbReference>
<sequence length="179" mass="20923">MDRVDFTLEQKQQMLVGIDRFFKRYGSYPIDDQTYSLIAMCLWDSKGFQVPPLYDDADITLNNDFESKYRLIKAVTILCSGGKKPLGYGILLNFYFNLFQTVISRLQLLHEELPVAIKHVISPLFVEDKVLRDYVYQDFDGLGNGLTKVGKIYIHPLWSTYMFREEVVFEDELLHYPKA</sequence>
<dbReference type="AlphaFoldDB" id="A0A3Q0L1E0"/>
<evidence type="ECO:0000313" key="2">
    <source>
        <dbReference type="Proteomes" id="UP000002275"/>
    </source>
</evidence>
<dbReference type="EMBL" id="AE016795">
    <property type="protein sequence ID" value="AAO08651.1"/>
    <property type="molecule type" value="Genomic_DNA"/>
</dbReference>